<name>A0A6I6JTY5_9BACT</name>
<accession>A0A6I6JTY5</accession>
<sequence>MRKILIIEDEAELLDEVACILKHEGFDVFKASDGISGFGLAKDKIPDLVLCDVVLPQMDGFHVIREFKRHEVLASKPFIFISALSERQERRKGMEEGADDYLTKPFTREELLKTIDVRINRYEQMYSGIEVFFQNQTNELGELKDEVKSKEQSLKKILVQHKNLQLQLKEKENELMKETLRGEESKNILKKLNLIVENELYRPTGTKHKSDVLFKMKKYLNDKSLLLNNWATFQLRFNHVYPGFTEKLTERFDALTQYDIVFICATKMGMNTSQIAHLFNISDDSVRKSRYRIKKKLCLKKTDNFVQFTHSILSDE</sequence>
<dbReference type="KEGG" id="mcos:GM418_20600"/>
<dbReference type="SUPFAM" id="SSF52172">
    <property type="entry name" value="CheY-like"/>
    <property type="match status" value="1"/>
</dbReference>
<dbReference type="GO" id="GO:0005829">
    <property type="term" value="C:cytosol"/>
    <property type="evidence" value="ECO:0007669"/>
    <property type="project" value="TreeGrafter"/>
</dbReference>
<feature type="coiled-coil region" evidence="7">
    <location>
        <begin position="133"/>
        <end position="186"/>
    </location>
</feature>
<keyword evidence="5" id="KW-0804">Transcription</keyword>
<evidence type="ECO:0000259" key="8">
    <source>
        <dbReference type="PROSITE" id="PS50110"/>
    </source>
</evidence>
<proteinExistence type="predicted"/>
<dbReference type="Gene3D" id="3.40.50.2300">
    <property type="match status" value="1"/>
</dbReference>
<keyword evidence="2" id="KW-0902">Two-component regulatory system</keyword>
<evidence type="ECO:0000313" key="9">
    <source>
        <dbReference type="EMBL" id="QGY45981.1"/>
    </source>
</evidence>
<evidence type="ECO:0000256" key="4">
    <source>
        <dbReference type="ARBA" id="ARBA00023125"/>
    </source>
</evidence>
<evidence type="ECO:0000256" key="3">
    <source>
        <dbReference type="ARBA" id="ARBA00023015"/>
    </source>
</evidence>
<dbReference type="InterPro" id="IPR039420">
    <property type="entry name" value="WalR-like"/>
</dbReference>
<keyword evidence="4" id="KW-0238">DNA-binding</keyword>
<feature type="modified residue" description="4-aspartylphosphate" evidence="6">
    <location>
        <position position="52"/>
    </location>
</feature>
<evidence type="ECO:0000256" key="7">
    <source>
        <dbReference type="SAM" id="Coils"/>
    </source>
</evidence>
<dbReference type="InterPro" id="IPR001789">
    <property type="entry name" value="Sig_transdc_resp-reg_receiver"/>
</dbReference>
<keyword evidence="3" id="KW-0805">Transcription regulation</keyword>
<evidence type="ECO:0000256" key="5">
    <source>
        <dbReference type="ARBA" id="ARBA00023163"/>
    </source>
</evidence>
<dbReference type="SMART" id="SM00448">
    <property type="entry name" value="REC"/>
    <property type="match status" value="1"/>
</dbReference>
<dbReference type="InterPro" id="IPR016032">
    <property type="entry name" value="Sig_transdc_resp-reg_C-effctor"/>
</dbReference>
<dbReference type="Proteomes" id="UP000428260">
    <property type="component" value="Chromosome"/>
</dbReference>
<dbReference type="PROSITE" id="PS50110">
    <property type="entry name" value="RESPONSE_REGULATORY"/>
    <property type="match status" value="1"/>
</dbReference>
<protein>
    <submittedName>
        <fullName evidence="9">Response regulator</fullName>
    </submittedName>
</protein>
<dbReference type="SUPFAM" id="SSF46894">
    <property type="entry name" value="C-terminal effector domain of the bipartite response regulators"/>
    <property type="match status" value="1"/>
</dbReference>
<keyword evidence="7" id="KW-0175">Coiled coil</keyword>
<gene>
    <name evidence="9" type="ORF">GM418_20600</name>
</gene>
<dbReference type="PROSITE" id="PS00622">
    <property type="entry name" value="HTH_LUXR_1"/>
    <property type="match status" value="1"/>
</dbReference>
<dbReference type="GO" id="GO:0006355">
    <property type="term" value="P:regulation of DNA-templated transcription"/>
    <property type="evidence" value="ECO:0007669"/>
    <property type="project" value="InterPro"/>
</dbReference>
<organism evidence="9 10">
    <name type="scientific">Maribellus comscasis</name>
    <dbReference type="NCBI Taxonomy" id="2681766"/>
    <lineage>
        <taxon>Bacteria</taxon>
        <taxon>Pseudomonadati</taxon>
        <taxon>Bacteroidota</taxon>
        <taxon>Bacteroidia</taxon>
        <taxon>Marinilabiliales</taxon>
        <taxon>Prolixibacteraceae</taxon>
        <taxon>Maribellus</taxon>
    </lineage>
</organism>
<keyword evidence="10" id="KW-1185">Reference proteome</keyword>
<evidence type="ECO:0000256" key="2">
    <source>
        <dbReference type="ARBA" id="ARBA00023012"/>
    </source>
</evidence>
<dbReference type="Pfam" id="PF00072">
    <property type="entry name" value="Response_reg"/>
    <property type="match status" value="1"/>
</dbReference>
<dbReference type="PANTHER" id="PTHR48111:SF1">
    <property type="entry name" value="TWO-COMPONENT RESPONSE REGULATOR ORR33"/>
    <property type="match status" value="1"/>
</dbReference>
<dbReference type="EMBL" id="CP046401">
    <property type="protein sequence ID" value="QGY45981.1"/>
    <property type="molecule type" value="Genomic_DNA"/>
</dbReference>
<evidence type="ECO:0000313" key="10">
    <source>
        <dbReference type="Proteomes" id="UP000428260"/>
    </source>
</evidence>
<dbReference type="GO" id="GO:0000976">
    <property type="term" value="F:transcription cis-regulatory region binding"/>
    <property type="evidence" value="ECO:0007669"/>
    <property type="project" value="TreeGrafter"/>
</dbReference>
<reference evidence="9 10" key="1">
    <citation type="submission" date="2019-11" db="EMBL/GenBank/DDBJ databases">
        <authorList>
            <person name="Zheng R.K."/>
            <person name="Sun C.M."/>
        </authorList>
    </citation>
    <scope>NUCLEOTIDE SEQUENCE [LARGE SCALE GENOMIC DNA]</scope>
    <source>
        <strain evidence="9 10">WC007</strain>
    </source>
</reference>
<dbReference type="GO" id="GO:0032993">
    <property type="term" value="C:protein-DNA complex"/>
    <property type="evidence" value="ECO:0007669"/>
    <property type="project" value="TreeGrafter"/>
</dbReference>
<dbReference type="InterPro" id="IPR011006">
    <property type="entry name" value="CheY-like_superfamily"/>
</dbReference>
<dbReference type="PANTHER" id="PTHR48111">
    <property type="entry name" value="REGULATOR OF RPOS"/>
    <property type="match status" value="1"/>
</dbReference>
<feature type="domain" description="Response regulatory" evidence="8">
    <location>
        <begin position="3"/>
        <end position="119"/>
    </location>
</feature>
<evidence type="ECO:0000256" key="1">
    <source>
        <dbReference type="ARBA" id="ARBA00022553"/>
    </source>
</evidence>
<dbReference type="RefSeq" id="WP_158869119.1">
    <property type="nucleotide sequence ID" value="NZ_CP046401.1"/>
</dbReference>
<dbReference type="AlphaFoldDB" id="A0A6I6JTY5"/>
<keyword evidence="1 6" id="KW-0597">Phosphoprotein</keyword>
<evidence type="ECO:0000256" key="6">
    <source>
        <dbReference type="PROSITE-ProRule" id="PRU00169"/>
    </source>
</evidence>
<dbReference type="GO" id="GO:0000156">
    <property type="term" value="F:phosphorelay response regulator activity"/>
    <property type="evidence" value="ECO:0007669"/>
    <property type="project" value="TreeGrafter"/>
</dbReference>
<dbReference type="InterPro" id="IPR000792">
    <property type="entry name" value="Tscrpt_reg_LuxR_C"/>
</dbReference>